<proteinExistence type="predicted"/>
<dbReference type="GeneID" id="64658811"/>
<organism evidence="1 2">
    <name type="scientific">Suillus fuscotomentosus</name>
    <dbReference type="NCBI Taxonomy" id="1912939"/>
    <lineage>
        <taxon>Eukaryota</taxon>
        <taxon>Fungi</taxon>
        <taxon>Dikarya</taxon>
        <taxon>Basidiomycota</taxon>
        <taxon>Agaricomycotina</taxon>
        <taxon>Agaricomycetes</taxon>
        <taxon>Agaricomycetidae</taxon>
        <taxon>Boletales</taxon>
        <taxon>Suillineae</taxon>
        <taxon>Suillaceae</taxon>
        <taxon>Suillus</taxon>
    </lineage>
</organism>
<keyword evidence="2" id="KW-1185">Reference proteome</keyword>
<sequence length="732" mass="83460">MSYVCKNLDFLCNLMAVTLAKHHDTPPFADHKDLHSVIDAMELGDVPWQSFSVQYSGERPEVVPPWMNNEFKVWYRDPRAMAHNILANPTYKDKIDHVPFCEYDVLDDMCRWKDFMSRDWAWQQADIISKDLETHGSALVPIILGSDKTTISVGTGNNEYYPLYASIGNVHNNVRRAHRDALVIIGFLAIPKTYKEHSKDDVFWMFHHQLFHSSLSVILSSLKPVMTKYEVVRCGDGHFDASYIEEQLVLSCVVRHWCPKCITVRTDLDGDGVYCSREHNDFLIEELSADILWDKYGLVDDLIPFTNNFPRADIYELLSFDLLHQIIKGAFKDHLVDWVAKYFKAVHGTRQLEEIMSDIDCRIAAVASFSGLRQFPQGRNFKQWTGDNSKVLMKVFLPAIEGHVPQDMVHAFRALLEFCYLVWRNVVTEDTLTQIQDALHHFHYYRKIFDIIVPTFSLPSIYVLSMTSDTSAGPLAPITAKPNRYNMDMIRLFGALNGLCSSITESKHIKAVKEPWRWSSRHNALGQMLVTNQRLDKLAVSHVDFDARGILTGTILSSTLTAIVMDADDDNEIVNDPTVLACVALAKTPPQTVATLAKEVDLNPDDTCDPEYIPALNLPRHKGKLQVFNSAAAMFYAPSDPSGFGMRRLEVVRVICFFSFFHRWEVYPCTLVQWFEKIGDCPNEDTGMWMDGSRNLAVIHIETVFHAAHLTPIYGSSPFSDKFHIIRATRPP</sequence>
<dbReference type="Pfam" id="PF18759">
    <property type="entry name" value="Plavaka"/>
    <property type="match status" value="1"/>
</dbReference>
<name>A0AAD4HI31_9AGAM</name>
<comment type="caution">
    <text evidence="1">The sequence shown here is derived from an EMBL/GenBank/DDBJ whole genome shotgun (WGS) entry which is preliminary data.</text>
</comment>
<dbReference type="InterPro" id="IPR041078">
    <property type="entry name" value="Plavaka"/>
</dbReference>
<protein>
    <submittedName>
        <fullName evidence="1">Uncharacterized protein</fullName>
    </submittedName>
</protein>
<evidence type="ECO:0000313" key="1">
    <source>
        <dbReference type="EMBL" id="KAG1896294.1"/>
    </source>
</evidence>
<evidence type="ECO:0000313" key="2">
    <source>
        <dbReference type="Proteomes" id="UP001195769"/>
    </source>
</evidence>
<dbReference type="Proteomes" id="UP001195769">
    <property type="component" value="Unassembled WGS sequence"/>
</dbReference>
<gene>
    <name evidence="1" type="ORF">F5891DRAFT_1130361</name>
</gene>
<accession>A0AAD4HI31</accession>
<dbReference type="AlphaFoldDB" id="A0AAD4HI31"/>
<dbReference type="EMBL" id="JABBWK010000057">
    <property type="protein sequence ID" value="KAG1896294.1"/>
    <property type="molecule type" value="Genomic_DNA"/>
</dbReference>
<dbReference type="RefSeq" id="XP_041221870.1">
    <property type="nucleotide sequence ID" value="XM_041364513.1"/>
</dbReference>
<reference evidence="1" key="1">
    <citation type="journal article" date="2020" name="New Phytol.">
        <title>Comparative genomics reveals dynamic genome evolution in host specialist ectomycorrhizal fungi.</title>
        <authorList>
            <person name="Lofgren L.A."/>
            <person name="Nguyen N.H."/>
            <person name="Vilgalys R."/>
            <person name="Ruytinx J."/>
            <person name="Liao H.L."/>
            <person name="Branco S."/>
            <person name="Kuo A."/>
            <person name="LaButti K."/>
            <person name="Lipzen A."/>
            <person name="Andreopoulos W."/>
            <person name="Pangilinan J."/>
            <person name="Riley R."/>
            <person name="Hundley H."/>
            <person name="Na H."/>
            <person name="Barry K."/>
            <person name="Grigoriev I.V."/>
            <person name="Stajich J.E."/>
            <person name="Kennedy P.G."/>
        </authorList>
    </citation>
    <scope>NUCLEOTIDE SEQUENCE</scope>
    <source>
        <strain evidence="1">FC203</strain>
    </source>
</reference>